<organism evidence="6 7">
    <name type="scientific">Actinomadura rubrisoli</name>
    <dbReference type="NCBI Taxonomy" id="2530368"/>
    <lineage>
        <taxon>Bacteria</taxon>
        <taxon>Bacillati</taxon>
        <taxon>Actinomycetota</taxon>
        <taxon>Actinomycetes</taxon>
        <taxon>Streptosporangiales</taxon>
        <taxon>Thermomonosporaceae</taxon>
        <taxon>Actinomadura</taxon>
    </lineage>
</organism>
<dbReference type="InterPro" id="IPR013762">
    <property type="entry name" value="Integrase-like_cat_sf"/>
</dbReference>
<keyword evidence="2" id="KW-0238">DNA-binding</keyword>
<evidence type="ECO:0000256" key="3">
    <source>
        <dbReference type="ARBA" id="ARBA00023172"/>
    </source>
</evidence>
<accession>A0A4R5CAS9</accession>
<evidence type="ECO:0000259" key="5">
    <source>
        <dbReference type="PROSITE" id="PS51898"/>
    </source>
</evidence>
<protein>
    <submittedName>
        <fullName evidence="6">Site-specific integrase</fullName>
    </submittedName>
</protein>
<dbReference type="InterPro" id="IPR004107">
    <property type="entry name" value="Integrase_SAM-like_N"/>
</dbReference>
<dbReference type="SUPFAM" id="SSF56349">
    <property type="entry name" value="DNA breaking-rejoining enzymes"/>
    <property type="match status" value="1"/>
</dbReference>
<dbReference type="AlphaFoldDB" id="A0A4R5CAS9"/>
<dbReference type="PANTHER" id="PTHR30349">
    <property type="entry name" value="PHAGE INTEGRASE-RELATED"/>
    <property type="match status" value="1"/>
</dbReference>
<dbReference type="RefSeq" id="WP_131890350.1">
    <property type="nucleotide sequence ID" value="NZ_SMKU01000022.1"/>
</dbReference>
<dbReference type="Gene3D" id="1.10.443.10">
    <property type="entry name" value="Intergrase catalytic core"/>
    <property type="match status" value="1"/>
</dbReference>
<dbReference type="EMBL" id="SMKU01000022">
    <property type="protein sequence ID" value="TDD94162.1"/>
    <property type="molecule type" value="Genomic_DNA"/>
</dbReference>
<keyword evidence="1" id="KW-0229">DNA integration</keyword>
<dbReference type="PANTHER" id="PTHR30349:SF91">
    <property type="entry name" value="INTA PROTEIN"/>
    <property type="match status" value="1"/>
</dbReference>
<dbReference type="GO" id="GO:0003677">
    <property type="term" value="F:DNA binding"/>
    <property type="evidence" value="ECO:0007669"/>
    <property type="project" value="UniProtKB-KW"/>
</dbReference>
<dbReference type="GO" id="GO:0015074">
    <property type="term" value="P:DNA integration"/>
    <property type="evidence" value="ECO:0007669"/>
    <property type="project" value="UniProtKB-KW"/>
</dbReference>
<dbReference type="Pfam" id="PF00589">
    <property type="entry name" value="Phage_integrase"/>
    <property type="match status" value="1"/>
</dbReference>
<comment type="caution">
    <text evidence="6">The sequence shown here is derived from an EMBL/GenBank/DDBJ whole genome shotgun (WGS) entry which is preliminary data.</text>
</comment>
<evidence type="ECO:0000256" key="4">
    <source>
        <dbReference type="SAM" id="MobiDB-lite"/>
    </source>
</evidence>
<dbReference type="InterPro" id="IPR010998">
    <property type="entry name" value="Integrase_recombinase_N"/>
</dbReference>
<dbReference type="InterPro" id="IPR050090">
    <property type="entry name" value="Tyrosine_recombinase_XerCD"/>
</dbReference>
<dbReference type="Gene3D" id="1.10.150.130">
    <property type="match status" value="1"/>
</dbReference>
<proteinExistence type="predicted"/>
<dbReference type="GO" id="GO:0006310">
    <property type="term" value="P:DNA recombination"/>
    <property type="evidence" value="ECO:0007669"/>
    <property type="project" value="UniProtKB-KW"/>
</dbReference>
<keyword evidence="3" id="KW-0233">DNA recombination</keyword>
<reference evidence="6 7" key="1">
    <citation type="submission" date="2019-03" db="EMBL/GenBank/DDBJ databases">
        <title>Draft genome sequences of novel Actinobacteria.</title>
        <authorList>
            <person name="Sahin N."/>
            <person name="Ay H."/>
            <person name="Saygin H."/>
        </authorList>
    </citation>
    <scope>NUCLEOTIDE SEQUENCE [LARGE SCALE GENOMIC DNA]</scope>
    <source>
        <strain evidence="6 7">H3C3</strain>
    </source>
</reference>
<gene>
    <name evidence="6" type="ORF">E1298_07585</name>
</gene>
<keyword evidence="7" id="KW-1185">Reference proteome</keyword>
<dbReference type="PROSITE" id="PS51898">
    <property type="entry name" value="TYR_RECOMBINASE"/>
    <property type="match status" value="1"/>
</dbReference>
<dbReference type="InterPro" id="IPR002104">
    <property type="entry name" value="Integrase_catalytic"/>
</dbReference>
<dbReference type="InterPro" id="IPR011010">
    <property type="entry name" value="DNA_brk_join_enz"/>
</dbReference>
<feature type="region of interest" description="Disordered" evidence="4">
    <location>
        <begin position="307"/>
        <end position="333"/>
    </location>
</feature>
<evidence type="ECO:0000313" key="6">
    <source>
        <dbReference type="EMBL" id="TDD94162.1"/>
    </source>
</evidence>
<feature type="compositionally biased region" description="Acidic residues" evidence="4">
    <location>
        <begin position="318"/>
        <end position="328"/>
    </location>
</feature>
<feature type="domain" description="Tyr recombinase" evidence="5">
    <location>
        <begin position="253"/>
        <end position="488"/>
    </location>
</feature>
<name>A0A4R5CAS9_9ACTN</name>
<evidence type="ECO:0000313" key="7">
    <source>
        <dbReference type="Proteomes" id="UP000294513"/>
    </source>
</evidence>
<dbReference type="Proteomes" id="UP000294513">
    <property type="component" value="Unassembled WGS sequence"/>
</dbReference>
<evidence type="ECO:0000256" key="1">
    <source>
        <dbReference type="ARBA" id="ARBA00022908"/>
    </source>
</evidence>
<dbReference type="OrthoDB" id="9805859at2"/>
<dbReference type="Pfam" id="PF14659">
    <property type="entry name" value="Phage_int_SAM_3"/>
    <property type="match status" value="1"/>
</dbReference>
<evidence type="ECO:0000256" key="2">
    <source>
        <dbReference type="ARBA" id="ARBA00023125"/>
    </source>
</evidence>
<sequence length="523" mass="58926">MRGTTYKRCGCRNPETGEKYPTGKCPKLVNRNHGAWWARYDAPAGSSGLRRQPTVGPFKTKRAAQQALTEELGKTEVHGRQLDRSLKTGVYLQNVWLPAKKESLSASTYADYAEIVQLYLAPGLGHLKLVDLRDKHVIDLYEAILQINRPLLEGERPSELLRRLLEVRAYSTRPLKVGEAPRRKQTKPISPTRVKKIHAVLLSALNWAVKSKRLRENPIEHVEPPRIKGRRVKPLVWTSERVERWQETGKVPAPVMVWTAAQTGAFLDFIAEERLYALFHLVAFRGLRRAEVAGLAWADTDLQGAGTLTVRETSPDSESQDDDYDDTTSEAGERTVALDEATVSVLLDWRADQERERSVAGPEVWVDSGRVFTREDGARLRPQWISTRFEDLIRKYWLVRHRHSVEGWSVDRIARRHRISVRAVQIVIGGEPLPPIRFHDLRHGAATLALLGNVNMKVISETLGHARHSFTADTYTSVLPEVSRAAAEAVAAVVPRQPQTRTPAATNVISFADRRSRRGKHAG</sequence>